<reference evidence="13" key="1">
    <citation type="submission" date="2017-05" db="EMBL/GenBank/DDBJ databases">
        <authorList>
            <person name="Lin X."/>
        </authorList>
    </citation>
    <scope>NUCLEOTIDE SEQUENCE [LARGE SCALE GENOMIC DNA]</scope>
    <source>
        <strain evidence="13">JLT2012</strain>
    </source>
</reference>
<keyword evidence="6 11" id="KW-0028">Amino-acid biosynthesis</keyword>
<accession>A0A219B3C9</accession>
<dbReference type="NCBIfam" id="NF001611">
    <property type="entry name" value="PRK00400.1-3"/>
    <property type="match status" value="1"/>
</dbReference>
<dbReference type="NCBIfam" id="TIGR03188">
    <property type="entry name" value="histidine_hisI"/>
    <property type="match status" value="1"/>
</dbReference>
<evidence type="ECO:0000256" key="1">
    <source>
        <dbReference type="ARBA" id="ARBA00001460"/>
    </source>
</evidence>
<evidence type="ECO:0000313" key="12">
    <source>
        <dbReference type="EMBL" id="OWV32636.1"/>
    </source>
</evidence>
<dbReference type="AlphaFoldDB" id="A0A219B3C9"/>
<evidence type="ECO:0000256" key="10">
    <source>
        <dbReference type="ARBA" id="ARBA00023102"/>
    </source>
</evidence>
<evidence type="ECO:0000256" key="3">
    <source>
        <dbReference type="ARBA" id="ARBA00005204"/>
    </source>
</evidence>
<dbReference type="InterPro" id="IPR008179">
    <property type="entry name" value="HisE"/>
</dbReference>
<evidence type="ECO:0000256" key="6">
    <source>
        <dbReference type="ARBA" id="ARBA00022605"/>
    </source>
</evidence>
<comment type="catalytic activity">
    <reaction evidence="1 11">
        <text>1-(5-phospho-beta-D-ribosyl)-ATP + H2O = 1-(5-phospho-beta-D-ribosyl)-5'-AMP + diphosphate + H(+)</text>
        <dbReference type="Rhea" id="RHEA:22828"/>
        <dbReference type="ChEBI" id="CHEBI:15377"/>
        <dbReference type="ChEBI" id="CHEBI:15378"/>
        <dbReference type="ChEBI" id="CHEBI:33019"/>
        <dbReference type="ChEBI" id="CHEBI:59457"/>
        <dbReference type="ChEBI" id="CHEBI:73183"/>
        <dbReference type="EC" id="3.6.1.31"/>
    </reaction>
</comment>
<gene>
    <name evidence="11" type="primary">hisE</name>
    <name evidence="12" type="ORF">B5C34_03670</name>
</gene>
<keyword evidence="13" id="KW-1185">Reference proteome</keyword>
<dbReference type="SUPFAM" id="SSF101386">
    <property type="entry name" value="all-alpha NTP pyrophosphatases"/>
    <property type="match status" value="1"/>
</dbReference>
<evidence type="ECO:0000256" key="5">
    <source>
        <dbReference type="ARBA" id="ARBA00022490"/>
    </source>
</evidence>
<dbReference type="STRING" id="1234595.C725_2754"/>
<evidence type="ECO:0000256" key="2">
    <source>
        <dbReference type="ARBA" id="ARBA00004496"/>
    </source>
</evidence>
<comment type="subcellular location">
    <subcellularLocation>
        <location evidence="2 11">Cytoplasm</location>
    </subcellularLocation>
</comment>
<dbReference type="Proteomes" id="UP000198462">
    <property type="component" value="Unassembled WGS sequence"/>
</dbReference>
<keyword evidence="9 11" id="KW-0067">ATP-binding</keyword>
<dbReference type="GO" id="GO:0005737">
    <property type="term" value="C:cytoplasm"/>
    <property type="evidence" value="ECO:0007669"/>
    <property type="project" value="UniProtKB-SubCell"/>
</dbReference>
<dbReference type="NCBIfam" id="NF001613">
    <property type="entry name" value="PRK00400.1-5"/>
    <property type="match status" value="1"/>
</dbReference>
<dbReference type="HAMAP" id="MF_01020">
    <property type="entry name" value="HisE"/>
    <property type="match status" value="1"/>
</dbReference>
<evidence type="ECO:0000256" key="4">
    <source>
        <dbReference type="ARBA" id="ARBA00009392"/>
    </source>
</evidence>
<dbReference type="CDD" id="cd11534">
    <property type="entry name" value="NTP-PPase_HisIE_like"/>
    <property type="match status" value="1"/>
</dbReference>
<sequence>MTDILGRLATIVASRADAAAGESHTAALLQKGRGKIAQKVGEEAVETVIAAVAEDRAALIGESADLLYHLSVLWFDAGLTPGDIDAELARREGMSGIEEKRSRED</sequence>
<dbReference type="Pfam" id="PF01503">
    <property type="entry name" value="PRA-PH"/>
    <property type="match status" value="1"/>
</dbReference>
<evidence type="ECO:0000256" key="7">
    <source>
        <dbReference type="ARBA" id="ARBA00022741"/>
    </source>
</evidence>
<dbReference type="UniPathway" id="UPA00031">
    <property type="reaction ID" value="UER00007"/>
</dbReference>
<keyword evidence="7 11" id="KW-0547">Nucleotide-binding</keyword>
<organism evidence="12 13">
    <name type="scientific">Pacificimonas flava</name>
    <dbReference type="NCBI Taxonomy" id="1234595"/>
    <lineage>
        <taxon>Bacteria</taxon>
        <taxon>Pseudomonadati</taxon>
        <taxon>Pseudomonadota</taxon>
        <taxon>Alphaproteobacteria</taxon>
        <taxon>Sphingomonadales</taxon>
        <taxon>Sphingosinicellaceae</taxon>
        <taxon>Pacificimonas</taxon>
    </lineage>
</organism>
<keyword evidence="5 11" id="KW-0963">Cytoplasm</keyword>
<proteinExistence type="inferred from homology"/>
<keyword evidence="8 11" id="KW-0378">Hydrolase</keyword>
<dbReference type="RefSeq" id="WP_088711429.1">
    <property type="nucleotide sequence ID" value="NZ_NFZT01000001.1"/>
</dbReference>
<evidence type="ECO:0000313" key="13">
    <source>
        <dbReference type="Proteomes" id="UP000198462"/>
    </source>
</evidence>
<evidence type="ECO:0000256" key="11">
    <source>
        <dbReference type="HAMAP-Rule" id="MF_01020"/>
    </source>
</evidence>
<comment type="caution">
    <text evidence="12">The sequence shown here is derived from an EMBL/GenBank/DDBJ whole genome shotgun (WGS) entry which is preliminary data.</text>
</comment>
<name>A0A219B3C9_9SPHN</name>
<dbReference type="EMBL" id="NFZT01000001">
    <property type="protein sequence ID" value="OWV32636.1"/>
    <property type="molecule type" value="Genomic_DNA"/>
</dbReference>
<dbReference type="PANTHER" id="PTHR42945:SF9">
    <property type="entry name" value="HISTIDINE BIOSYNTHESIS BIFUNCTIONAL PROTEIN HISIE"/>
    <property type="match status" value="1"/>
</dbReference>
<dbReference type="GO" id="GO:0004636">
    <property type="term" value="F:phosphoribosyl-ATP diphosphatase activity"/>
    <property type="evidence" value="ECO:0007669"/>
    <property type="project" value="UniProtKB-UniRule"/>
</dbReference>
<protein>
    <recommendedName>
        <fullName evidence="11">Phosphoribosyl-ATP pyrophosphatase</fullName>
        <shortName evidence="11">PRA-PH</shortName>
        <ecNumber evidence="11">3.6.1.31</ecNumber>
    </recommendedName>
</protein>
<evidence type="ECO:0000256" key="9">
    <source>
        <dbReference type="ARBA" id="ARBA00022840"/>
    </source>
</evidence>
<comment type="pathway">
    <text evidence="3 11">Amino-acid biosynthesis; L-histidine biosynthesis; L-histidine from 5-phospho-alpha-D-ribose 1-diphosphate: step 2/9.</text>
</comment>
<comment type="similarity">
    <text evidence="4 11">Belongs to the PRA-PH family.</text>
</comment>
<evidence type="ECO:0000256" key="8">
    <source>
        <dbReference type="ARBA" id="ARBA00022801"/>
    </source>
</evidence>
<keyword evidence="10 11" id="KW-0368">Histidine biosynthesis</keyword>
<dbReference type="GO" id="GO:0005524">
    <property type="term" value="F:ATP binding"/>
    <property type="evidence" value="ECO:0007669"/>
    <property type="project" value="UniProtKB-KW"/>
</dbReference>
<dbReference type="EC" id="3.6.1.31" evidence="11"/>
<dbReference type="PANTHER" id="PTHR42945">
    <property type="entry name" value="HISTIDINE BIOSYNTHESIS BIFUNCTIONAL PROTEIN"/>
    <property type="match status" value="1"/>
</dbReference>
<dbReference type="GO" id="GO:0000105">
    <property type="term" value="P:L-histidine biosynthetic process"/>
    <property type="evidence" value="ECO:0007669"/>
    <property type="project" value="UniProtKB-UniRule"/>
</dbReference>
<dbReference type="Gene3D" id="1.10.287.1080">
    <property type="entry name" value="MazG-like"/>
    <property type="match status" value="1"/>
</dbReference>
<dbReference type="OrthoDB" id="9814738at2"/>
<dbReference type="InterPro" id="IPR021130">
    <property type="entry name" value="PRib-ATP_PPHydrolase-like"/>
</dbReference>